<dbReference type="Proteomes" id="UP001501447">
    <property type="component" value="Unassembled WGS sequence"/>
</dbReference>
<comment type="caution">
    <text evidence="2">The sequence shown here is derived from an EMBL/GenBank/DDBJ whole genome shotgun (WGS) entry which is preliminary data.</text>
</comment>
<reference evidence="3" key="1">
    <citation type="journal article" date="2019" name="Int. J. Syst. Evol. Microbiol.">
        <title>The Global Catalogue of Microorganisms (GCM) 10K type strain sequencing project: providing services to taxonomists for standard genome sequencing and annotation.</title>
        <authorList>
            <consortium name="The Broad Institute Genomics Platform"/>
            <consortium name="The Broad Institute Genome Sequencing Center for Infectious Disease"/>
            <person name="Wu L."/>
            <person name="Ma J."/>
        </authorList>
    </citation>
    <scope>NUCLEOTIDE SEQUENCE [LARGE SCALE GENOMIC DNA]</scope>
    <source>
        <strain evidence="3">JCM 16373</strain>
    </source>
</reference>
<evidence type="ECO:0000313" key="2">
    <source>
        <dbReference type="EMBL" id="GAA2610033.1"/>
    </source>
</evidence>
<dbReference type="EMBL" id="BAAARJ010000007">
    <property type="protein sequence ID" value="GAA2610033.1"/>
    <property type="molecule type" value="Genomic_DNA"/>
</dbReference>
<dbReference type="Gene3D" id="3.40.50.450">
    <property type="match status" value="1"/>
</dbReference>
<gene>
    <name evidence="2" type="ORF">GCM10009863_24490</name>
</gene>
<name>A0ABP6CD18_9ACTN</name>
<protein>
    <recommendedName>
        <fullName evidence="1">Smf/DprA SLOG domain-containing protein</fullName>
    </recommendedName>
</protein>
<organism evidence="2 3">
    <name type="scientific">Streptomyces axinellae</name>
    <dbReference type="NCBI Taxonomy" id="552788"/>
    <lineage>
        <taxon>Bacteria</taxon>
        <taxon>Bacillati</taxon>
        <taxon>Actinomycetota</taxon>
        <taxon>Actinomycetes</taxon>
        <taxon>Kitasatosporales</taxon>
        <taxon>Streptomycetaceae</taxon>
        <taxon>Streptomyces</taxon>
    </lineage>
</organism>
<sequence>MRAVTVTGSRTTGHQGPAHYARLFADHLAPFAHEGHFYLGGARGIDSLALEWLAVETRAWITVVVPGTLDQQPYEARLAVDRARERVTEIVELGAEPLDDAAYQARNRWMVDRSTLTIGFPVGESRKSGTWLTLDYTAQQGKARFIVPT</sequence>
<proteinExistence type="predicted"/>
<dbReference type="RefSeq" id="WP_344565153.1">
    <property type="nucleotide sequence ID" value="NZ_BAAARJ010000007.1"/>
</dbReference>
<dbReference type="SUPFAM" id="SSF102405">
    <property type="entry name" value="MCP/YpsA-like"/>
    <property type="match status" value="1"/>
</dbReference>
<dbReference type="InterPro" id="IPR057666">
    <property type="entry name" value="DrpA_SLOG"/>
</dbReference>
<dbReference type="Pfam" id="PF02481">
    <property type="entry name" value="DNA_processg_A"/>
    <property type="match status" value="1"/>
</dbReference>
<evidence type="ECO:0000313" key="3">
    <source>
        <dbReference type="Proteomes" id="UP001501447"/>
    </source>
</evidence>
<keyword evidence="3" id="KW-1185">Reference proteome</keyword>
<feature type="domain" description="Smf/DprA SLOG" evidence="1">
    <location>
        <begin position="2"/>
        <end position="148"/>
    </location>
</feature>
<accession>A0ABP6CD18</accession>
<evidence type="ECO:0000259" key="1">
    <source>
        <dbReference type="Pfam" id="PF02481"/>
    </source>
</evidence>